<evidence type="ECO:0000256" key="3">
    <source>
        <dbReference type="ARBA" id="ARBA00015084"/>
    </source>
</evidence>
<reference evidence="8 9" key="1">
    <citation type="submission" date="2023-10" db="EMBL/GenBank/DDBJ databases">
        <title>Novel methanotroph of the genus Methylocapsa from a subarctic wetland.</title>
        <authorList>
            <person name="Belova S.E."/>
            <person name="Oshkin I.Y."/>
            <person name="Miroshnikov K."/>
            <person name="Dedysh S.N."/>
        </authorList>
    </citation>
    <scope>NUCLEOTIDE SEQUENCE [LARGE SCALE GENOMIC DNA]</scope>
    <source>
        <strain evidence="8 9">RX1</strain>
    </source>
</reference>
<dbReference type="PANTHER" id="PTHR42663">
    <property type="entry name" value="HYDROLASE C777.06C-RELATED-RELATED"/>
    <property type="match status" value="1"/>
</dbReference>
<dbReference type="EMBL" id="CP136862">
    <property type="protein sequence ID" value="WOJ89735.1"/>
    <property type="molecule type" value="Genomic_DNA"/>
</dbReference>
<dbReference type="SUPFAM" id="SSF56281">
    <property type="entry name" value="Metallo-hydrolase/oxidoreductase"/>
    <property type="match status" value="1"/>
</dbReference>
<evidence type="ECO:0000313" key="9">
    <source>
        <dbReference type="Proteomes" id="UP001626536"/>
    </source>
</evidence>
<dbReference type="InterPro" id="IPR001279">
    <property type="entry name" value="Metallo-B-lactamas"/>
</dbReference>
<keyword evidence="5 6" id="KW-0884">PQQ biosynthesis</keyword>
<dbReference type="Gene3D" id="3.60.15.10">
    <property type="entry name" value="Ribonuclease Z/Hydroxyacylglutathione hydrolase-like"/>
    <property type="match status" value="1"/>
</dbReference>
<keyword evidence="9" id="KW-1185">Reference proteome</keyword>
<dbReference type="InterPro" id="IPR011842">
    <property type="entry name" value="PQQ_synth_PqqB"/>
</dbReference>
<proteinExistence type="inferred from homology"/>
<dbReference type="Proteomes" id="UP001626536">
    <property type="component" value="Chromosome"/>
</dbReference>
<comment type="pathway">
    <text evidence="1 6">Cofactor biosynthesis; pyrroloquinoline quinone biosynthesis.</text>
</comment>
<evidence type="ECO:0000256" key="6">
    <source>
        <dbReference type="HAMAP-Rule" id="MF_00653"/>
    </source>
</evidence>
<dbReference type="HAMAP" id="MF_00653">
    <property type="entry name" value="PQQ_syn_PqqB"/>
    <property type="match status" value="1"/>
</dbReference>
<evidence type="ECO:0000313" key="8">
    <source>
        <dbReference type="EMBL" id="WOJ89735.1"/>
    </source>
</evidence>
<feature type="domain" description="Metallo-beta-lactamase" evidence="7">
    <location>
        <begin position="50"/>
        <end position="277"/>
    </location>
</feature>
<dbReference type="PANTHER" id="PTHR42663:SF7">
    <property type="entry name" value="COENZYME PQQ SYNTHESIS PROTEIN B"/>
    <property type="match status" value="1"/>
</dbReference>
<evidence type="ECO:0000256" key="4">
    <source>
        <dbReference type="ARBA" id="ARBA00022448"/>
    </source>
</evidence>
<comment type="similarity">
    <text evidence="2 6">Belongs to the PqqB family.</text>
</comment>
<dbReference type="NCBIfam" id="TIGR02108">
    <property type="entry name" value="PQQ_syn_pqqB"/>
    <property type="match status" value="1"/>
</dbReference>
<evidence type="ECO:0000256" key="5">
    <source>
        <dbReference type="ARBA" id="ARBA00022905"/>
    </source>
</evidence>
<protein>
    <recommendedName>
        <fullName evidence="3 6">Coenzyme PQQ synthesis protein B</fullName>
    </recommendedName>
    <alternativeName>
        <fullName evidence="6">Pyrroloquinoline quinone biosynthesis protein B</fullName>
    </alternativeName>
</protein>
<organism evidence="8 9">
    <name type="scientific">Methylocapsa polymorpha</name>
    <dbReference type="NCBI Taxonomy" id="3080828"/>
    <lineage>
        <taxon>Bacteria</taxon>
        <taxon>Pseudomonadati</taxon>
        <taxon>Pseudomonadota</taxon>
        <taxon>Alphaproteobacteria</taxon>
        <taxon>Hyphomicrobiales</taxon>
        <taxon>Beijerinckiaceae</taxon>
        <taxon>Methylocapsa</taxon>
    </lineage>
</organism>
<keyword evidence="4 6" id="KW-0813">Transport</keyword>
<dbReference type="InterPro" id="IPR036866">
    <property type="entry name" value="RibonucZ/Hydroxyglut_hydro"/>
</dbReference>
<dbReference type="Pfam" id="PF12706">
    <property type="entry name" value="Lactamase_B_2"/>
    <property type="match status" value="1"/>
</dbReference>
<gene>
    <name evidence="6 8" type="primary">pqqB</name>
    <name evidence="8" type="ORF">RZS28_18470</name>
</gene>
<sequence>MFIRILGSSAGGGFPQWNCNCRNCAAARAGKPGFRARTQSSLGVSRDGANWILLNASPDLGAQLVQNPALAARIEGASRNSPIKAVVLTNGDVDHVAGLLTLREAQAFSIYASRRVLDVLAGNALFDVLAANLVGREILTIDAPTKIIGAGVDLGLVVEAFAVEGKIALYLEDAAAGPNFGTQIGDTLGLRISDPATGEAFFYIPGCAKIDEKLAARLAGAKLVFFDGTLWHDDEMIEQGLLGKTGARMGHVNMSGPEGSIASFAPLGVERKVYIHINNSNPVLNEFSPERKAAEAAGWEIGYDGMELSL</sequence>
<comment type="function">
    <text evidence="6">May be involved in the transport of PQQ or its precursor to the periplasm.</text>
</comment>
<accession>A0ABZ0HSF8</accession>
<evidence type="ECO:0000256" key="2">
    <source>
        <dbReference type="ARBA" id="ARBA00008481"/>
    </source>
</evidence>
<name>A0ABZ0HSF8_9HYPH</name>
<dbReference type="RefSeq" id="WP_407339179.1">
    <property type="nucleotide sequence ID" value="NZ_CP136862.1"/>
</dbReference>
<evidence type="ECO:0000256" key="1">
    <source>
        <dbReference type="ARBA" id="ARBA00004886"/>
    </source>
</evidence>
<evidence type="ECO:0000259" key="7">
    <source>
        <dbReference type="Pfam" id="PF12706"/>
    </source>
</evidence>
<dbReference type="CDD" id="cd16274">
    <property type="entry name" value="PQQB-like_MBL-fold"/>
    <property type="match status" value="1"/>
</dbReference>